<evidence type="ECO:0000256" key="11">
    <source>
        <dbReference type="SAM" id="Phobius"/>
    </source>
</evidence>
<keyword evidence="6" id="KW-0653">Protein transport</keyword>
<dbReference type="PANTHER" id="PTHR33909">
    <property type="entry name" value="SEC TRANSLOCON ACCESSORY COMPLEX SUBUNIT YAJC"/>
    <property type="match status" value="1"/>
</dbReference>
<gene>
    <name evidence="12" type="primary">yajC</name>
    <name evidence="13" type="ORF">CEE75_02215</name>
    <name evidence="12" type="ORF">ERD32_05485</name>
</gene>
<feature type="region of interest" description="Disordered" evidence="10">
    <location>
        <begin position="106"/>
        <end position="133"/>
    </location>
</feature>
<protein>
    <submittedName>
        <fullName evidence="12">Preprotein translocase subunit YajC</fullName>
    </submittedName>
</protein>
<evidence type="ECO:0000256" key="2">
    <source>
        <dbReference type="ARBA" id="ARBA00006742"/>
    </source>
</evidence>
<keyword evidence="3" id="KW-0813">Transport</keyword>
<comment type="caution">
    <text evidence="12">The sequence shown here is derived from an EMBL/GenBank/DDBJ whole genome shotgun (WGS) entry which is preliminary data.</text>
</comment>
<evidence type="ECO:0000313" key="12">
    <source>
        <dbReference type="EMBL" id="RXF57780.1"/>
    </source>
</evidence>
<dbReference type="Proteomes" id="UP000289808">
    <property type="component" value="Unassembled WGS sequence"/>
</dbReference>
<evidence type="ECO:0000256" key="3">
    <source>
        <dbReference type="ARBA" id="ARBA00022448"/>
    </source>
</evidence>
<feature type="transmembrane region" description="Helical" evidence="11">
    <location>
        <begin position="20"/>
        <end position="38"/>
    </location>
</feature>
<evidence type="ECO:0000256" key="8">
    <source>
        <dbReference type="ARBA" id="ARBA00023010"/>
    </source>
</evidence>
<evidence type="ECO:0000256" key="6">
    <source>
        <dbReference type="ARBA" id="ARBA00022927"/>
    </source>
</evidence>
<evidence type="ECO:0000256" key="4">
    <source>
        <dbReference type="ARBA" id="ARBA00022475"/>
    </source>
</evidence>
<evidence type="ECO:0000256" key="1">
    <source>
        <dbReference type="ARBA" id="ARBA00004162"/>
    </source>
</evidence>
<keyword evidence="4" id="KW-1003">Cell membrane</keyword>
<dbReference type="NCBIfam" id="TIGR00739">
    <property type="entry name" value="yajC"/>
    <property type="match status" value="1"/>
</dbReference>
<evidence type="ECO:0000256" key="7">
    <source>
        <dbReference type="ARBA" id="ARBA00022989"/>
    </source>
</evidence>
<dbReference type="Pfam" id="PF02699">
    <property type="entry name" value="YajC"/>
    <property type="match status" value="1"/>
</dbReference>
<organism evidence="12 14">
    <name type="scientific">Lactobacillus crispatus</name>
    <dbReference type="NCBI Taxonomy" id="47770"/>
    <lineage>
        <taxon>Bacteria</taxon>
        <taxon>Bacillati</taxon>
        <taxon>Bacillota</taxon>
        <taxon>Bacilli</taxon>
        <taxon>Lactobacillales</taxon>
        <taxon>Lactobacillaceae</taxon>
        <taxon>Lactobacillus</taxon>
    </lineage>
</organism>
<keyword evidence="9 11" id="KW-0472">Membrane</keyword>
<evidence type="ECO:0000313" key="14">
    <source>
        <dbReference type="Proteomes" id="UP000289808"/>
    </source>
</evidence>
<comment type="subcellular location">
    <subcellularLocation>
        <location evidence="1">Cell membrane</location>
        <topology evidence="1">Single-pass membrane protein</topology>
    </subcellularLocation>
</comment>
<evidence type="ECO:0000313" key="13">
    <source>
        <dbReference type="EMBL" id="TDN33496.1"/>
    </source>
</evidence>
<dbReference type="InterPro" id="IPR003849">
    <property type="entry name" value="Preprotein_translocase_YajC"/>
</dbReference>
<dbReference type="AlphaFoldDB" id="A0A135ZG14"/>
<evidence type="ECO:0000313" key="15">
    <source>
        <dbReference type="Proteomes" id="UP000295195"/>
    </source>
</evidence>
<evidence type="ECO:0000256" key="5">
    <source>
        <dbReference type="ARBA" id="ARBA00022692"/>
    </source>
</evidence>
<feature type="compositionally biased region" description="Basic and acidic residues" evidence="10">
    <location>
        <begin position="112"/>
        <end position="133"/>
    </location>
</feature>
<dbReference type="GO" id="GO:0005886">
    <property type="term" value="C:plasma membrane"/>
    <property type="evidence" value="ECO:0007669"/>
    <property type="project" value="UniProtKB-SubCell"/>
</dbReference>
<evidence type="ECO:0000256" key="10">
    <source>
        <dbReference type="SAM" id="MobiDB-lite"/>
    </source>
</evidence>
<proteinExistence type="inferred from homology"/>
<dbReference type="SMART" id="SM01323">
    <property type="entry name" value="YajC"/>
    <property type="match status" value="1"/>
</dbReference>
<keyword evidence="5 11" id="KW-0812">Transmembrane</keyword>
<dbReference type="GO" id="GO:0015031">
    <property type="term" value="P:protein transport"/>
    <property type="evidence" value="ECO:0007669"/>
    <property type="project" value="UniProtKB-KW"/>
</dbReference>
<accession>A0A135ZG14</accession>
<dbReference type="PANTHER" id="PTHR33909:SF1">
    <property type="entry name" value="SEC TRANSLOCON ACCESSORY COMPLEX SUBUNIT YAJC"/>
    <property type="match status" value="1"/>
</dbReference>
<dbReference type="Proteomes" id="UP000295195">
    <property type="component" value="Unassembled WGS sequence"/>
</dbReference>
<dbReference type="PRINTS" id="PR01853">
    <property type="entry name" value="YAJCTRNLCASE"/>
</dbReference>
<evidence type="ECO:0000256" key="9">
    <source>
        <dbReference type="ARBA" id="ARBA00023136"/>
    </source>
</evidence>
<comment type="similarity">
    <text evidence="2">Belongs to the YajC family.</text>
</comment>
<dbReference type="STRING" id="47770.GCA_001567095_00331"/>
<reference evidence="13 15" key="1">
    <citation type="submission" date="2017-06" db="EMBL/GenBank/DDBJ databases">
        <authorList>
            <person name="Swanenburg J."/>
            <person name="Kort R."/>
        </authorList>
    </citation>
    <scope>NUCLEOTIDE SEQUENCE [LARGE SCALE GENOMIC DNA]</scope>
    <source>
        <strain evidence="13 15">RL05</strain>
    </source>
</reference>
<dbReference type="EMBL" id="SCLX01000025">
    <property type="protein sequence ID" value="RXF57780.1"/>
    <property type="molecule type" value="Genomic_DNA"/>
</dbReference>
<sequence>MEILNILFLANAGAAASSNWMMIGLFIILIAFTYFGMIRPQKKQQQQRMQMMDKLKKGDEVILVDGLHGKVDKINSDKTIVVDADGIYLTFERMAVRRVIPVAAPATPAAETKAEAPAEKPKEKADETKKEDK</sequence>
<keyword evidence="7 11" id="KW-1133">Transmembrane helix</keyword>
<keyword evidence="8" id="KW-0811">Translocation</keyword>
<reference evidence="12 14" key="2">
    <citation type="submission" date="2019-01" db="EMBL/GenBank/DDBJ databases">
        <title>The genome sequence of Lactobacillus crispatus L49.</title>
        <authorList>
            <person name="Zhong J."/>
            <person name="Zhang J."/>
        </authorList>
    </citation>
    <scope>NUCLEOTIDE SEQUENCE [LARGE SCALE GENOMIC DNA]</scope>
    <source>
        <strain evidence="12 14">L49</strain>
    </source>
</reference>
<name>A0A135ZG14_9LACO</name>
<dbReference type="EMBL" id="NKLP01000037">
    <property type="protein sequence ID" value="TDN33496.1"/>
    <property type="molecule type" value="Genomic_DNA"/>
</dbReference>